<dbReference type="GO" id="GO:0003723">
    <property type="term" value="F:RNA binding"/>
    <property type="evidence" value="ECO:0007669"/>
    <property type="project" value="TreeGrafter"/>
</dbReference>
<organism evidence="2 3">
    <name type="scientific">Chlorella vulgaris</name>
    <name type="common">Green alga</name>
    <dbReference type="NCBI Taxonomy" id="3077"/>
    <lineage>
        <taxon>Eukaryota</taxon>
        <taxon>Viridiplantae</taxon>
        <taxon>Chlorophyta</taxon>
        <taxon>core chlorophytes</taxon>
        <taxon>Trebouxiophyceae</taxon>
        <taxon>Chlorellales</taxon>
        <taxon>Chlorellaceae</taxon>
        <taxon>Chlorella clade</taxon>
        <taxon>Chlorella</taxon>
    </lineage>
</organism>
<dbReference type="Proteomes" id="UP001055712">
    <property type="component" value="Unassembled WGS sequence"/>
</dbReference>
<proteinExistence type="predicted"/>
<dbReference type="EMBL" id="SIDB01000003">
    <property type="protein sequence ID" value="KAI3434526.1"/>
    <property type="molecule type" value="Genomic_DNA"/>
</dbReference>
<dbReference type="Pfam" id="PF00575">
    <property type="entry name" value="S1"/>
    <property type="match status" value="1"/>
</dbReference>
<dbReference type="InterPro" id="IPR012340">
    <property type="entry name" value="NA-bd_OB-fold"/>
</dbReference>
<dbReference type="InterPro" id="IPR003029">
    <property type="entry name" value="S1_domain"/>
</dbReference>
<evidence type="ECO:0000313" key="2">
    <source>
        <dbReference type="EMBL" id="KAI3434526.1"/>
    </source>
</evidence>
<dbReference type="GO" id="GO:0043489">
    <property type="term" value="P:RNA stabilization"/>
    <property type="evidence" value="ECO:0007669"/>
    <property type="project" value="TreeGrafter"/>
</dbReference>
<dbReference type="SUPFAM" id="SSF50249">
    <property type="entry name" value="Nucleic acid-binding proteins"/>
    <property type="match status" value="1"/>
</dbReference>
<keyword evidence="3" id="KW-1185">Reference proteome</keyword>
<evidence type="ECO:0000313" key="3">
    <source>
        <dbReference type="Proteomes" id="UP001055712"/>
    </source>
</evidence>
<feature type="domain" description="S1 motif" evidence="1">
    <location>
        <begin position="166"/>
        <end position="236"/>
    </location>
</feature>
<dbReference type="PANTHER" id="PTHR15838">
    <property type="entry name" value="NUCLEOLAR PROTEIN OF 40 KDA"/>
    <property type="match status" value="1"/>
</dbReference>
<comment type="caution">
    <text evidence="2">The sequence shown here is derived from an EMBL/GenBank/DDBJ whole genome shotgun (WGS) entry which is preliminary data.</text>
</comment>
<evidence type="ECO:0000259" key="1">
    <source>
        <dbReference type="PROSITE" id="PS50126"/>
    </source>
</evidence>
<dbReference type="PROSITE" id="PS50126">
    <property type="entry name" value="S1"/>
    <property type="match status" value="1"/>
</dbReference>
<sequence>MPLREAPFTIRDASEDRLASEVRETPCLPKGLVRPFRILNVPANPGGTPLGPLLSARLCDLDVLWQRASQLCDVSIQHKENLMVTIEGANNGGLLSRLNGLSLFVPVSQLEKKGHNEWWTEKDMAAQFAGREVGLAVLEVARASRKIVCSVVKARENDDLRHLAVGTLVSGTVRRIEPFGVFVGINGTRVSGLLHISNVSRQHIETVQGIFEVGEEVRCLVMGLDPGYTNISLSIAELEREEGDVLINKQRVWEHAEEQAALFRTWVKNQDPFYN</sequence>
<reference evidence="2" key="1">
    <citation type="journal article" date="2019" name="Plant J.">
        <title>Chlorella vulgaris genome assembly and annotation reveals the molecular basis for metabolic acclimation to high light conditions.</title>
        <authorList>
            <person name="Cecchin M."/>
            <person name="Marcolungo L."/>
            <person name="Rossato M."/>
            <person name="Girolomoni L."/>
            <person name="Cosentino E."/>
            <person name="Cuine S."/>
            <person name="Li-Beisson Y."/>
            <person name="Delledonne M."/>
            <person name="Ballottari M."/>
        </authorList>
    </citation>
    <scope>NUCLEOTIDE SEQUENCE</scope>
    <source>
        <strain evidence="2">211/11P</strain>
    </source>
</reference>
<dbReference type="Gene3D" id="2.40.50.140">
    <property type="entry name" value="Nucleic acid-binding proteins"/>
    <property type="match status" value="1"/>
</dbReference>
<protein>
    <recommendedName>
        <fullName evidence="1">S1 motif domain-containing protein</fullName>
    </recommendedName>
</protein>
<reference evidence="2" key="2">
    <citation type="submission" date="2020-11" db="EMBL/GenBank/DDBJ databases">
        <authorList>
            <person name="Cecchin M."/>
            <person name="Marcolungo L."/>
            <person name="Rossato M."/>
            <person name="Girolomoni L."/>
            <person name="Cosentino E."/>
            <person name="Cuine S."/>
            <person name="Li-Beisson Y."/>
            <person name="Delledonne M."/>
            <person name="Ballottari M."/>
        </authorList>
    </citation>
    <scope>NUCLEOTIDE SEQUENCE</scope>
    <source>
        <strain evidence="2">211/11P</strain>
        <tissue evidence="2">Whole cell</tissue>
    </source>
</reference>
<gene>
    <name evidence="2" type="ORF">D9Q98_002599</name>
</gene>
<dbReference type="AlphaFoldDB" id="A0A9D4YZI3"/>
<dbReference type="SMART" id="SM00316">
    <property type="entry name" value="S1"/>
    <property type="match status" value="1"/>
</dbReference>
<dbReference type="OrthoDB" id="511015at2759"/>
<accession>A0A9D4YZI3</accession>
<dbReference type="PANTHER" id="PTHR15838:SF3">
    <property type="entry name" value="PROTEIN PIGMENT DEFECTIVE 338, CHLOROPLASTIC"/>
    <property type="match status" value="1"/>
</dbReference>
<name>A0A9D4YZI3_CHLVU</name>